<dbReference type="AlphaFoldDB" id="A0AAX2GXG7"/>
<reference evidence="2 3" key="1">
    <citation type="submission" date="2017-06" db="EMBL/GenBank/DDBJ databases">
        <authorList>
            <consortium name="Pathogen Informatics"/>
        </authorList>
    </citation>
    <scope>NUCLEOTIDE SEQUENCE [LARGE SCALE GENOMIC DNA]</scope>
    <source>
        <strain evidence="2 3">NCTC12947</strain>
    </source>
</reference>
<proteinExistence type="predicted"/>
<protein>
    <recommendedName>
        <fullName evidence="4">Preprotein translocase subunit SecD</fullName>
    </recommendedName>
</protein>
<dbReference type="RefSeq" id="WP_143325066.1">
    <property type="nucleotide sequence ID" value="NZ_CP014227.1"/>
</dbReference>
<feature type="chain" id="PRO_5043623428" description="Preprotein translocase subunit SecD" evidence="1">
    <location>
        <begin position="19"/>
        <end position="341"/>
    </location>
</feature>
<sequence length="341" mass="40143">MRYILLVFSILFLNESFAQMKTSNFTGYYSYRGGVFYIKEDKTFLVMGYATIITGTWDIQEAEVPDLMNKTKKRKKLLFLTPYRPEYPFMVWGRKDPEIKKGYQIEYVGGNFMQMDEVYIGTDLEQMQAFFNPSPNCFKSEYIYKTKSPLSNEFILADLNENRHSEGKKYNNLFSFPVGNYNNFLVAYIPAEDENPIFFNFVVGKNGLEDFEGNVIKKNKESDFNKEDITFFNSISTENPYLHNDFVMRTKNGNITPYKEFEIIEIEGEKWYKDEEHSQEVGKDSYSLYDEAMETMVKNKYTKLPIKALPFKKFKPLKTTLFHAECEGEYKNSKRKIYSGD</sequence>
<name>A0AAX2GXG7_9FLAO</name>
<accession>A0AAX2GXG7</accession>
<feature type="signal peptide" evidence="1">
    <location>
        <begin position="1"/>
        <end position="18"/>
    </location>
</feature>
<evidence type="ECO:0000313" key="3">
    <source>
        <dbReference type="Proteomes" id="UP000215539"/>
    </source>
</evidence>
<evidence type="ECO:0000256" key="1">
    <source>
        <dbReference type="SAM" id="SignalP"/>
    </source>
</evidence>
<organism evidence="2 3">
    <name type="scientific">Capnocytophaga haemolytica</name>
    <dbReference type="NCBI Taxonomy" id="45243"/>
    <lineage>
        <taxon>Bacteria</taxon>
        <taxon>Pseudomonadati</taxon>
        <taxon>Bacteroidota</taxon>
        <taxon>Flavobacteriia</taxon>
        <taxon>Flavobacteriales</taxon>
        <taxon>Flavobacteriaceae</taxon>
        <taxon>Capnocytophaga</taxon>
    </lineage>
</organism>
<dbReference type="Proteomes" id="UP000215539">
    <property type="component" value="Chromosome 1"/>
</dbReference>
<gene>
    <name evidence="2" type="ORF">SAMEA44541418_00611</name>
</gene>
<keyword evidence="1" id="KW-0732">Signal</keyword>
<evidence type="ECO:0008006" key="4">
    <source>
        <dbReference type="Google" id="ProtNLM"/>
    </source>
</evidence>
<dbReference type="EMBL" id="LT906449">
    <property type="protein sequence ID" value="SNV05671.1"/>
    <property type="molecule type" value="Genomic_DNA"/>
</dbReference>
<evidence type="ECO:0000313" key="2">
    <source>
        <dbReference type="EMBL" id="SNV05671.1"/>
    </source>
</evidence>